<feature type="region of interest" description="Disordered" evidence="1">
    <location>
        <begin position="10"/>
        <end position="47"/>
    </location>
</feature>
<dbReference type="SMART" id="SM00225">
    <property type="entry name" value="BTB"/>
    <property type="match status" value="1"/>
</dbReference>
<feature type="compositionally biased region" description="Polar residues" evidence="1">
    <location>
        <begin position="28"/>
        <end position="47"/>
    </location>
</feature>
<dbReference type="Gene3D" id="3.30.710.10">
    <property type="entry name" value="Potassium Channel Kv1.1, Chain A"/>
    <property type="match status" value="1"/>
</dbReference>
<protein>
    <submittedName>
        <fullName evidence="2">Btb poz domain containing protein</fullName>
    </submittedName>
</protein>
<dbReference type="InterPro" id="IPR011333">
    <property type="entry name" value="SKP1/BTB/POZ_sf"/>
</dbReference>
<evidence type="ECO:0000313" key="3">
    <source>
        <dbReference type="Proteomes" id="UP000472372"/>
    </source>
</evidence>
<accession>A0A6S6WEX0</accession>
<evidence type="ECO:0000313" key="2">
    <source>
        <dbReference type="EMBL" id="CAE7210001.1"/>
    </source>
</evidence>
<dbReference type="InterPro" id="IPR000210">
    <property type="entry name" value="BTB/POZ_dom"/>
</dbReference>
<gene>
    <name evidence="2" type="ORF">PTTW11_09986</name>
</gene>
<dbReference type="PANTHER" id="PTHR47843">
    <property type="entry name" value="BTB DOMAIN-CONTAINING PROTEIN-RELATED"/>
    <property type="match status" value="1"/>
</dbReference>
<dbReference type="PANTHER" id="PTHR47843:SF2">
    <property type="entry name" value="BTB DOMAIN-CONTAINING PROTEIN"/>
    <property type="match status" value="1"/>
</dbReference>
<organism evidence="2 3">
    <name type="scientific">Pyrenophora teres f. teres</name>
    <dbReference type="NCBI Taxonomy" id="97479"/>
    <lineage>
        <taxon>Eukaryota</taxon>
        <taxon>Fungi</taxon>
        <taxon>Dikarya</taxon>
        <taxon>Ascomycota</taxon>
        <taxon>Pezizomycotina</taxon>
        <taxon>Dothideomycetes</taxon>
        <taxon>Pleosporomycetidae</taxon>
        <taxon>Pleosporales</taxon>
        <taxon>Pleosporineae</taxon>
        <taxon>Pleosporaceae</taxon>
        <taxon>Pyrenophora</taxon>
    </lineage>
</organism>
<evidence type="ECO:0000256" key="1">
    <source>
        <dbReference type="SAM" id="MobiDB-lite"/>
    </source>
</evidence>
<dbReference type="AlphaFoldDB" id="A0A6S6WEX0"/>
<dbReference type="Pfam" id="PF00651">
    <property type="entry name" value="BTB"/>
    <property type="match status" value="1"/>
</dbReference>
<name>A0A6S6WEX0_9PLEO</name>
<dbReference type="Proteomes" id="UP000472372">
    <property type="component" value="Chromosome 10"/>
</dbReference>
<dbReference type="EMBL" id="HG992986">
    <property type="protein sequence ID" value="CAE7210001.1"/>
    <property type="molecule type" value="Genomic_DNA"/>
</dbReference>
<sequence>MRTIIPRSVIGTDSSTRIPTPNLPPPYTSGTRAGQSRPTNPSDLTTTSKLLVGPKSTPFLIHTSLLTAQSSYFRVALTGPFAEATENTITLDDVSVDHFQLVTSWLYNGVLTAPFKDGKPAYYTLLHVYVLADRFLFEGLRNAVVDMMSDLADRTNSVLTPSDTRILYDSIRDSAPLRRLVLDLFAFKKTDRLLETHGDWRSGGIG</sequence>
<dbReference type="PROSITE" id="PS50097">
    <property type="entry name" value="BTB"/>
    <property type="match status" value="1"/>
</dbReference>
<proteinExistence type="predicted"/>
<dbReference type="SUPFAM" id="SSF54695">
    <property type="entry name" value="POZ domain"/>
    <property type="match status" value="1"/>
</dbReference>
<reference evidence="2" key="1">
    <citation type="submission" date="2021-02" db="EMBL/GenBank/DDBJ databases">
        <authorList>
            <person name="Syme A R."/>
            <person name="Syme A R."/>
            <person name="Moolhuijzen P."/>
        </authorList>
    </citation>
    <scope>NUCLEOTIDE SEQUENCE</scope>
    <source>
        <strain evidence="2">W1-1</strain>
    </source>
</reference>